<accession>A0AAE9XEZ4</accession>
<protein>
    <submittedName>
        <fullName evidence="8">Magnesium transporter CorA family protein</fullName>
    </submittedName>
</protein>
<dbReference type="Pfam" id="PF01544">
    <property type="entry name" value="CorA"/>
    <property type="match status" value="1"/>
</dbReference>
<dbReference type="PANTHER" id="PTHR47891:SF1">
    <property type="entry name" value="CORA-MAGNESIUM AND COBALT TRANSPORTER"/>
    <property type="match status" value="1"/>
</dbReference>
<dbReference type="RefSeq" id="WP_126760608.1">
    <property type="nucleotide sequence ID" value="NZ_BKBT01000004.1"/>
</dbReference>
<evidence type="ECO:0000256" key="6">
    <source>
        <dbReference type="SAM" id="Coils"/>
    </source>
</evidence>
<dbReference type="GO" id="GO:0016020">
    <property type="term" value="C:membrane"/>
    <property type="evidence" value="ECO:0007669"/>
    <property type="project" value="UniProtKB-SubCell"/>
</dbReference>
<comment type="similarity">
    <text evidence="2">Belongs to the CorA metal ion transporter (MIT) (TC 1.A.35) family.</text>
</comment>
<dbReference type="CDD" id="cd12827">
    <property type="entry name" value="EcCorA_ZntB-like_u2"/>
    <property type="match status" value="1"/>
</dbReference>
<feature type="transmembrane region" description="Helical" evidence="7">
    <location>
        <begin position="293"/>
        <end position="313"/>
    </location>
</feature>
<dbReference type="InterPro" id="IPR045863">
    <property type="entry name" value="CorA_TM1_TM2"/>
</dbReference>
<gene>
    <name evidence="8" type="ORF">PML95_09015</name>
</gene>
<sequence length="319" mass="36763">MELFQIDEMGMVTEVRDVKEANWVHLCQPTMEEINQLHDLYEMPKDYLTSVLDFQEISRIEGFYSEEKNKPKLVLMQFSEETMSPSGFRQIDTSPFSIILVDNHLITAGDYTTTVLQKIVNQPSFNKRFEGVDFAKATMLKICWYIAYQYNDQIRQLRDSIETLESELRVATENEQLYQLMDTQKSLIFMIEALKQNVKVIEDLKQLTTFATTSLEKELLRDVLVEFKQAHSSAETLLKVASELGNMFSSIVSNNQNNVMKVLTSITIVLTVPTIVGGIYGMNVALPFAESPFAFWFVSLLILLLSVIIIWQLKKNKFF</sequence>
<dbReference type="PANTHER" id="PTHR47891">
    <property type="entry name" value="TRANSPORTER-RELATED"/>
    <property type="match status" value="1"/>
</dbReference>
<keyword evidence="4 7" id="KW-1133">Transmembrane helix</keyword>
<dbReference type="InterPro" id="IPR045861">
    <property type="entry name" value="CorA_cytoplasmic_dom"/>
</dbReference>
<keyword evidence="3 7" id="KW-0812">Transmembrane</keyword>
<evidence type="ECO:0000256" key="2">
    <source>
        <dbReference type="ARBA" id="ARBA00009765"/>
    </source>
</evidence>
<evidence type="ECO:0000256" key="4">
    <source>
        <dbReference type="ARBA" id="ARBA00022989"/>
    </source>
</evidence>
<proteinExistence type="inferred from homology"/>
<dbReference type="SUPFAM" id="SSF143865">
    <property type="entry name" value="CorA soluble domain-like"/>
    <property type="match status" value="1"/>
</dbReference>
<feature type="transmembrane region" description="Helical" evidence="7">
    <location>
        <begin position="262"/>
        <end position="281"/>
    </location>
</feature>
<feature type="coiled-coil region" evidence="6">
    <location>
        <begin position="147"/>
        <end position="174"/>
    </location>
</feature>
<dbReference type="EMBL" id="CP116507">
    <property type="protein sequence ID" value="WCG22516.1"/>
    <property type="molecule type" value="Genomic_DNA"/>
</dbReference>
<dbReference type="InterPro" id="IPR002523">
    <property type="entry name" value="MgTranspt_CorA/ZnTranspt_ZntB"/>
</dbReference>
<keyword evidence="6" id="KW-0175">Coiled coil</keyword>
<name>A0AAE9XEZ4_9ENTE</name>
<keyword evidence="5 7" id="KW-0472">Membrane</keyword>
<dbReference type="GO" id="GO:0046873">
    <property type="term" value="F:metal ion transmembrane transporter activity"/>
    <property type="evidence" value="ECO:0007669"/>
    <property type="project" value="InterPro"/>
</dbReference>
<dbReference type="AlphaFoldDB" id="A0AAE9XEZ4"/>
<evidence type="ECO:0000256" key="1">
    <source>
        <dbReference type="ARBA" id="ARBA00004141"/>
    </source>
</evidence>
<evidence type="ECO:0000256" key="3">
    <source>
        <dbReference type="ARBA" id="ARBA00022692"/>
    </source>
</evidence>
<dbReference type="Gene3D" id="3.30.460.20">
    <property type="entry name" value="CorA soluble domain-like"/>
    <property type="match status" value="1"/>
</dbReference>
<evidence type="ECO:0000256" key="7">
    <source>
        <dbReference type="SAM" id="Phobius"/>
    </source>
</evidence>
<dbReference type="InterPro" id="IPR047199">
    <property type="entry name" value="CorA-like"/>
</dbReference>
<evidence type="ECO:0000313" key="9">
    <source>
        <dbReference type="Proteomes" id="UP001179600"/>
    </source>
</evidence>
<comment type="subcellular location">
    <subcellularLocation>
        <location evidence="1">Membrane</location>
        <topology evidence="1">Multi-pass membrane protein</topology>
    </subcellularLocation>
</comment>
<dbReference type="SUPFAM" id="SSF144083">
    <property type="entry name" value="Magnesium transport protein CorA, transmembrane region"/>
    <property type="match status" value="1"/>
</dbReference>
<dbReference type="Gene3D" id="1.20.58.340">
    <property type="entry name" value="Magnesium transport protein CorA, transmembrane region"/>
    <property type="match status" value="2"/>
</dbReference>
<reference evidence="8" key="1">
    <citation type="submission" date="2023-01" db="EMBL/GenBank/DDBJ databases">
        <title>Oxazolidinone resistance genes in florfenicol resistant enterococci from beef cattle and veal calves at slaughter.</title>
        <authorList>
            <person name="Biggel M."/>
        </authorList>
    </citation>
    <scope>NUCLEOTIDE SEQUENCE</scope>
    <source>
        <strain evidence="8">K204-1</strain>
    </source>
</reference>
<organism evidence="8 9">
    <name type="scientific">Vagococcus lutrae</name>
    <dbReference type="NCBI Taxonomy" id="81947"/>
    <lineage>
        <taxon>Bacteria</taxon>
        <taxon>Bacillati</taxon>
        <taxon>Bacillota</taxon>
        <taxon>Bacilli</taxon>
        <taxon>Lactobacillales</taxon>
        <taxon>Enterococcaceae</taxon>
        <taxon>Vagococcus</taxon>
    </lineage>
</organism>
<evidence type="ECO:0000256" key="5">
    <source>
        <dbReference type="ARBA" id="ARBA00023136"/>
    </source>
</evidence>
<evidence type="ECO:0000313" key="8">
    <source>
        <dbReference type="EMBL" id="WCG22516.1"/>
    </source>
</evidence>
<dbReference type="Proteomes" id="UP001179600">
    <property type="component" value="Chromosome"/>
</dbReference>